<feature type="region of interest" description="Disordered" evidence="1">
    <location>
        <begin position="1"/>
        <end position="81"/>
    </location>
</feature>
<reference evidence="2" key="1">
    <citation type="submission" date="2021-03" db="EMBL/GenBank/DDBJ databases">
        <title>Draft genome sequence of rust myrtle Austropuccinia psidii MF-1, a brazilian biotype.</title>
        <authorList>
            <person name="Quecine M.C."/>
            <person name="Pachon D.M.R."/>
            <person name="Bonatelli M.L."/>
            <person name="Correr F.H."/>
            <person name="Franceschini L.M."/>
            <person name="Leite T.F."/>
            <person name="Margarido G.R.A."/>
            <person name="Almeida C.A."/>
            <person name="Ferrarezi J.A."/>
            <person name="Labate C.A."/>
        </authorList>
    </citation>
    <scope>NUCLEOTIDE SEQUENCE</scope>
    <source>
        <strain evidence="2">MF-1</strain>
    </source>
</reference>
<dbReference type="EMBL" id="AVOT02088699">
    <property type="protein sequence ID" value="MBW0571720.1"/>
    <property type="molecule type" value="Genomic_DNA"/>
</dbReference>
<dbReference type="Proteomes" id="UP000765509">
    <property type="component" value="Unassembled WGS sequence"/>
</dbReference>
<protein>
    <submittedName>
        <fullName evidence="2">Uncharacterized protein</fullName>
    </submittedName>
</protein>
<feature type="compositionally biased region" description="Basic residues" evidence="1">
    <location>
        <begin position="201"/>
        <end position="218"/>
    </location>
</feature>
<evidence type="ECO:0000256" key="1">
    <source>
        <dbReference type="SAM" id="MobiDB-lite"/>
    </source>
</evidence>
<accession>A0A9Q3K2E2</accession>
<sequence length="268" mass="30003">LIKTYITSPESEDSIGVKIAKRGTLFNTEQAKQPPKDEPGKGRGKTRTSSSKSSSRKIHLEDARTSPHSPRSVPTNFDVNSEPELIEGNVLRAEPLPSCSHRNISAPIKKLFQSSKRRGVGNIPKPLEVGHELLLTHQELSGSGEDHRTLRTVGPIVLQRQGQKDKELVEEPNSFICRLEQGIGNDSSLGRRPSAVYQLQKHPKSSPKDLRRRRKPPRTIREREKENKIGTDLTHKGKGSPNWSLHPWTVSSIWPGLLWNSQPKSRKG</sequence>
<organism evidence="2 3">
    <name type="scientific">Austropuccinia psidii MF-1</name>
    <dbReference type="NCBI Taxonomy" id="1389203"/>
    <lineage>
        <taxon>Eukaryota</taxon>
        <taxon>Fungi</taxon>
        <taxon>Dikarya</taxon>
        <taxon>Basidiomycota</taxon>
        <taxon>Pucciniomycotina</taxon>
        <taxon>Pucciniomycetes</taxon>
        <taxon>Pucciniales</taxon>
        <taxon>Sphaerophragmiaceae</taxon>
        <taxon>Austropuccinia</taxon>
    </lineage>
</organism>
<feature type="region of interest" description="Disordered" evidence="1">
    <location>
        <begin position="187"/>
        <end position="245"/>
    </location>
</feature>
<keyword evidence="3" id="KW-1185">Reference proteome</keyword>
<feature type="non-terminal residue" evidence="2">
    <location>
        <position position="1"/>
    </location>
</feature>
<comment type="caution">
    <text evidence="2">The sequence shown here is derived from an EMBL/GenBank/DDBJ whole genome shotgun (WGS) entry which is preliminary data.</text>
</comment>
<evidence type="ECO:0000313" key="2">
    <source>
        <dbReference type="EMBL" id="MBW0571720.1"/>
    </source>
</evidence>
<feature type="compositionally biased region" description="Basic and acidic residues" evidence="1">
    <location>
        <begin position="219"/>
        <end position="235"/>
    </location>
</feature>
<feature type="compositionally biased region" description="Polar residues" evidence="1">
    <location>
        <begin position="66"/>
        <end position="79"/>
    </location>
</feature>
<name>A0A9Q3K2E2_9BASI</name>
<gene>
    <name evidence="2" type="ORF">O181_111435</name>
</gene>
<proteinExistence type="predicted"/>
<dbReference type="AlphaFoldDB" id="A0A9Q3K2E2"/>
<evidence type="ECO:0000313" key="3">
    <source>
        <dbReference type="Proteomes" id="UP000765509"/>
    </source>
</evidence>